<dbReference type="AlphaFoldDB" id="A0A1V3X472"/>
<name>A0A1V3X472_MYCKA</name>
<sequence length="39" mass="4465">MASVGSRILATCVRRSARRRAIWAAYWFGNGGMAKWRNH</sequence>
<gene>
    <name evidence="1" type="ORF">BZL30_5148</name>
</gene>
<protein>
    <submittedName>
        <fullName evidence="1">Uncharacterized protein</fullName>
    </submittedName>
</protein>
<accession>A0A1V3X472</accession>
<organism evidence="1 2">
    <name type="scientific">Mycobacterium kansasii</name>
    <dbReference type="NCBI Taxonomy" id="1768"/>
    <lineage>
        <taxon>Bacteria</taxon>
        <taxon>Bacillati</taxon>
        <taxon>Actinomycetota</taxon>
        <taxon>Actinomycetes</taxon>
        <taxon>Mycobacteriales</taxon>
        <taxon>Mycobacteriaceae</taxon>
        <taxon>Mycobacterium</taxon>
    </lineage>
</organism>
<proteinExistence type="predicted"/>
<comment type="caution">
    <text evidence="1">The sequence shown here is derived from an EMBL/GenBank/DDBJ whole genome shotgun (WGS) entry which is preliminary data.</text>
</comment>
<evidence type="ECO:0000313" key="2">
    <source>
        <dbReference type="Proteomes" id="UP000189229"/>
    </source>
</evidence>
<dbReference type="EMBL" id="MVBM01000004">
    <property type="protein sequence ID" value="OOK73935.1"/>
    <property type="molecule type" value="Genomic_DNA"/>
</dbReference>
<dbReference type="Proteomes" id="UP000189229">
    <property type="component" value="Unassembled WGS sequence"/>
</dbReference>
<evidence type="ECO:0000313" key="1">
    <source>
        <dbReference type="EMBL" id="OOK73935.1"/>
    </source>
</evidence>
<reference evidence="1 2" key="1">
    <citation type="submission" date="2017-02" db="EMBL/GenBank/DDBJ databases">
        <title>Complete genome sequences of Mycobacterium kansasii strains isolated from rhesus macaques.</title>
        <authorList>
            <person name="Panda A."/>
            <person name="Nagaraj S."/>
            <person name="Zhao X."/>
            <person name="Tettelin H."/>
            <person name="Detolla L.J."/>
        </authorList>
    </citation>
    <scope>NUCLEOTIDE SEQUENCE [LARGE SCALE GENOMIC DNA]</scope>
    <source>
        <strain evidence="1 2">11-3813</strain>
    </source>
</reference>